<evidence type="ECO:0000313" key="1">
    <source>
        <dbReference type="EMBL" id="KIU26035.1"/>
    </source>
</evidence>
<dbReference type="EMBL" id="JXTP01000090">
    <property type="protein sequence ID" value="KIU26035.1"/>
    <property type="molecule type" value="Genomic_DNA"/>
</dbReference>
<dbReference type="Proteomes" id="UP000033203">
    <property type="component" value="Unassembled WGS sequence"/>
</dbReference>
<gene>
    <name evidence="1" type="ORF">SR41_16920</name>
</gene>
<reference evidence="1 2" key="1">
    <citation type="submission" date="2015-01" db="EMBL/GenBank/DDBJ databases">
        <title>Genome of Sphingomonas taxi strain 30a.</title>
        <authorList>
            <person name="Eevers N."/>
            <person name="Van Hamme J."/>
            <person name="Bottos E."/>
            <person name="Weyens N."/>
            <person name="Vangronsveld J."/>
        </authorList>
    </citation>
    <scope>NUCLEOTIDE SEQUENCE [LARGE SCALE GENOMIC DNA]</scope>
    <source>
        <strain evidence="1 2">30a</strain>
    </source>
</reference>
<accession>A0A0D1M247</accession>
<proteinExistence type="predicted"/>
<name>A0A0D1M247_9SPHN</name>
<evidence type="ECO:0000313" key="2">
    <source>
        <dbReference type="Proteomes" id="UP000033203"/>
    </source>
</evidence>
<protein>
    <submittedName>
        <fullName evidence="1">Uncharacterized protein</fullName>
    </submittedName>
</protein>
<comment type="caution">
    <text evidence="1">The sequence shown here is derived from an EMBL/GenBank/DDBJ whole genome shotgun (WGS) entry which is preliminary data.</text>
</comment>
<dbReference type="AlphaFoldDB" id="A0A0D1M247"/>
<organism evidence="1 2">
    <name type="scientific">Sphingomonas melonis</name>
    <dbReference type="NCBI Taxonomy" id="152682"/>
    <lineage>
        <taxon>Bacteria</taxon>
        <taxon>Pseudomonadati</taxon>
        <taxon>Pseudomonadota</taxon>
        <taxon>Alphaproteobacteria</taxon>
        <taxon>Sphingomonadales</taxon>
        <taxon>Sphingomonadaceae</taxon>
        <taxon>Sphingomonas</taxon>
    </lineage>
</organism>
<dbReference type="PATRIC" id="fig|1549858.7.peg.3586"/>
<sequence length="186" mass="20445">MGKVEARWLRAVAEMRRCHVEVAAFDEFNRAARRPTMSRPIAMAIREHLVDEGVAAVAFVGTADAAVVLGQCEDILDRLEDEIDLSPLAWHEQEDRELLFAFLRDVDAELQGNGLLAASSGLGDEVTAKGLCEASKGRLRPLMGIIRGAMALSMRRDGASITADDLRQSIDAYSLRVDFIGRNEFS</sequence>